<reference evidence="1 2" key="2">
    <citation type="submission" date="2009-03" db="EMBL/GenBank/DDBJ databases">
        <title>Draft genome sequence of Roseburia inulinivorans (DSM 16841).</title>
        <authorList>
            <person name="Sudarsanam P."/>
            <person name="Ley R."/>
            <person name="Guruge J."/>
            <person name="Turnbaugh P.J."/>
            <person name="Mahowald M."/>
            <person name="Liep D."/>
            <person name="Gordon J."/>
        </authorList>
    </citation>
    <scope>NUCLEOTIDE SEQUENCE [LARGE SCALE GENOMIC DNA]</scope>
    <source>
        <strain evidence="1 2">DSM 16841</strain>
    </source>
</reference>
<proteinExistence type="predicted"/>
<evidence type="ECO:0000313" key="2">
    <source>
        <dbReference type="Proteomes" id="UP000003561"/>
    </source>
</evidence>
<accession>C0FU34</accession>
<dbReference type="EMBL" id="ACFY01000091">
    <property type="protein sequence ID" value="EEG93850.1"/>
    <property type="molecule type" value="Genomic_DNA"/>
</dbReference>
<reference evidence="1 2" key="1">
    <citation type="submission" date="2009-02" db="EMBL/GenBank/DDBJ databases">
        <authorList>
            <person name="Fulton L."/>
            <person name="Clifton S."/>
            <person name="Fulton B."/>
            <person name="Xu J."/>
            <person name="Minx P."/>
            <person name="Pepin K.H."/>
            <person name="Johnson M."/>
            <person name="Bhonagiri V."/>
            <person name="Nash W.E."/>
            <person name="Mardis E.R."/>
            <person name="Wilson R.K."/>
        </authorList>
    </citation>
    <scope>NUCLEOTIDE SEQUENCE [LARGE SCALE GENOMIC DNA]</scope>
    <source>
        <strain evidence="1 2">DSM 16841</strain>
    </source>
</reference>
<protein>
    <submittedName>
        <fullName evidence="1">Uncharacterized protein</fullName>
    </submittedName>
</protein>
<gene>
    <name evidence="1" type="ORF">ROSEINA2194_02255</name>
</gene>
<dbReference type="Proteomes" id="UP000003561">
    <property type="component" value="Unassembled WGS sequence"/>
</dbReference>
<organism evidence="1 2">
    <name type="scientific">Roseburia inulinivorans DSM 16841</name>
    <dbReference type="NCBI Taxonomy" id="622312"/>
    <lineage>
        <taxon>Bacteria</taxon>
        <taxon>Bacillati</taxon>
        <taxon>Bacillota</taxon>
        <taxon>Clostridia</taxon>
        <taxon>Lachnospirales</taxon>
        <taxon>Lachnospiraceae</taxon>
        <taxon>Roseburia</taxon>
    </lineage>
</organism>
<name>C0FU34_9FIRM</name>
<dbReference type="AlphaFoldDB" id="C0FU34"/>
<evidence type="ECO:0000313" key="1">
    <source>
        <dbReference type="EMBL" id="EEG93850.1"/>
    </source>
</evidence>
<sequence>MFTKLLLVILKLFKINKILENTLSLRVAGNGTKKPVATCVAPAF</sequence>
<comment type="caution">
    <text evidence="1">The sequence shown here is derived from an EMBL/GenBank/DDBJ whole genome shotgun (WGS) entry which is preliminary data.</text>
</comment>